<accession>A0A419SBM3</accession>
<dbReference type="PANTHER" id="PTHR39337">
    <property type="entry name" value="BLR5642 PROTEIN"/>
    <property type="match status" value="1"/>
</dbReference>
<proteinExistence type="predicted"/>
<organism evidence="1 2">
    <name type="scientific">Pelobium manganitolerans</name>
    <dbReference type="NCBI Taxonomy" id="1842495"/>
    <lineage>
        <taxon>Bacteria</taxon>
        <taxon>Pseudomonadati</taxon>
        <taxon>Bacteroidota</taxon>
        <taxon>Sphingobacteriia</taxon>
        <taxon>Sphingobacteriales</taxon>
        <taxon>Sphingobacteriaceae</taxon>
        <taxon>Pelobium</taxon>
    </lineage>
</organism>
<dbReference type="InterPro" id="IPR007438">
    <property type="entry name" value="DUF488"/>
</dbReference>
<sequence length="176" mass="20528">MESQKPQTIWTIGHSTQSAEDFLAILQQYQIELLVDVRRYPGSRKFPQFNSQTLQGLLAINGINYFHLKSLGGRRRPNPESKNTAWRHPAFRAYADFMETDEFKQGIKKLEVLGQSQRAVIMCSEVLWWRCHRSLIADYLKAEGWRVMHILSKEKANEHPYTQPAKIVDGRLTYHP</sequence>
<name>A0A419SBM3_9SPHI</name>
<comment type="caution">
    <text evidence="1">The sequence shown here is derived from an EMBL/GenBank/DDBJ whole genome shotgun (WGS) entry which is preliminary data.</text>
</comment>
<dbReference type="PIRSF" id="PIRSF024492">
    <property type="entry name" value="UCP024492"/>
    <property type="match status" value="1"/>
</dbReference>
<dbReference type="Proteomes" id="UP000283433">
    <property type="component" value="Unassembled WGS sequence"/>
</dbReference>
<protein>
    <submittedName>
        <fullName evidence="1">Fe-S cluster assembly protein HesB</fullName>
    </submittedName>
</protein>
<dbReference type="OrthoDB" id="9789109at2"/>
<evidence type="ECO:0000313" key="1">
    <source>
        <dbReference type="EMBL" id="RKD20070.1"/>
    </source>
</evidence>
<gene>
    <name evidence="1" type="ORF">BCY91_00115</name>
</gene>
<reference evidence="1 2" key="1">
    <citation type="submission" date="2016-07" db="EMBL/GenBank/DDBJ databases">
        <title>Genome of Pelobium manganitolerans.</title>
        <authorList>
            <person name="Wu S."/>
            <person name="Wang G."/>
        </authorList>
    </citation>
    <scope>NUCLEOTIDE SEQUENCE [LARGE SCALE GENOMIC DNA]</scope>
    <source>
        <strain evidence="1 2">YS-25</strain>
    </source>
</reference>
<dbReference type="RefSeq" id="WP_120179987.1">
    <property type="nucleotide sequence ID" value="NZ_MBTA01000001.1"/>
</dbReference>
<dbReference type="InterPro" id="IPR014519">
    <property type="entry name" value="UCP024492"/>
</dbReference>
<keyword evidence="2" id="KW-1185">Reference proteome</keyword>
<dbReference type="PANTHER" id="PTHR39337:SF1">
    <property type="entry name" value="BLR5642 PROTEIN"/>
    <property type="match status" value="1"/>
</dbReference>
<evidence type="ECO:0000313" key="2">
    <source>
        <dbReference type="Proteomes" id="UP000283433"/>
    </source>
</evidence>
<dbReference type="EMBL" id="MBTA01000001">
    <property type="protein sequence ID" value="RKD20070.1"/>
    <property type="molecule type" value="Genomic_DNA"/>
</dbReference>
<dbReference type="AlphaFoldDB" id="A0A419SBM3"/>
<dbReference type="Pfam" id="PF04343">
    <property type="entry name" value="DUF488"/>
    <property type="match status" value="1"/>
</dbReference>